<name>A0A1Z5I8N8_9LACO</name>
<dbReference type="GO" id="GO:0016746">
    <property type="term" value="F:acyltransferase activity"/>
    <property type="evidence" value="ECO:0007669"/>
    <property type="project" value="UniProtKB-KW"/>
</dbReference>
<dbReference type="Pfam" id="PF00755">
    <property type="entry name" value="Carn_acyltransf"/>
    <property type="match status" value="1"/>
</dbReference>
<keyword evidence="2 6" id="KW-0808">Transferase</keyword>
<dbReference type="Gene3D" id="3.30.559.70">
    <property type="entry name" value="Choline/Carnitine o-acyltransferase, domain 2"/>
    <property type="match status" value="1"/>
</dbReference>
<reference evidence="6 7" key="1">
    <citation type="submission" date="2015-11" db="EMBL/GenBank/DDBJ databases">
        <title>Draft genome sequences of new species of the genus Lactobacillus isolated from orchardgrass silage.</title>
        <authorList>
            <person name="Tohno M."/>
            <person name="Tanizawa Y."/>
            <person name="Arita M."/>
        </authorList>
    </citation>
    <scope>NUCLEOTIDE SEQUENCE [LARGE SCALE GENOMIC DNA]</scope>
    <source>
        <strain evidence="6 7">IWT30</strain>
    </source>
</reference>
<organism evidence="6 7">
    <name type="scientific">Secundilactobacillus mixtipabuli</name>
    <dbReference type="NCBI Taxonomy" id="1435342"/>
    <lineage>
        <taxon>Bacteria</taxon>
        <taxon>Bacillati</taxon>
        <taxon>Bacillota</taxon>
        <taxon>Bacilli</taxon>
        <taxon>Lactobacillales</taxon>
        <taxon>Lactobacillaceae</taxon>
        <taxon>Secundilactobacillus</taxon>
    </lineage>
</organism>
<comment type="similarity">
    <text evidence="1">Belongs to the carnitine/choline acetyltransferase family.</text>
</comment>
<dbReference type="InterPro" id="IPR023213">
    <property type="entry name" value="CAT-like_dom_sf"/>
</dbReference>
<dbReference type="OrthoDB" id="1456at2"/>
<protein>
    <submittedName>
        <fullName evidence="6">Choline/Carnitine o-acyltransferase</fullName>
    </submittedName>
</protein>
<dbReference type="EMBL" id="BCMF01000001">
    <property type="protein sequence ID" value="GAW98122.1"/>
    <property type="molecule type" value="Genomic_DNA"/>
</dbReference>
<evidence type="ECO:0000256" key="1">
    <source>
        <dbReference type="ARBA" id="ARBA00005232"/>
    </source>
</evidence>
<dbReference type="Proteomes" id="UP000198374">
    <property type="component" value="Unassembled WGS sequence"/>
</dbReference>
<evidence type="ECO:0000256" key="4">
    <source>
        <dbReference type="PIRSR" id="PIRSR600542-1"/>
    </source>
</evidence>
<keyword evidence="3 6" id="KW-0012">Acyltransferase</keyword>
<evidence type="ECO:0000259" key="5">
    <source>
        <dbReference type="Pfam" id="PF00755"/>
    </source>
</evidence>
<dbReference type="AlphaFoldDB" id="A0A1Z5I8N8"/>
<dbReference type="PANTHER" id="PTHR22589">
    <property type="entry name" value="CARNITINE O-ACYLTRANSFERASE"/>
    <property type="match status" value="1"/>
</dbReference>
<sequence length="586" mass="65629">MSEKYTLDLLRSLPKQPLPKLEETLALLTEWSQPFLGVSEQKKLADQTAAFKKDDGPALQALLKQRWTETNANWLVPFWRQQTLMTRTPLQATSNFALTVEPARLPNLDQVTMAAKLLQNFADEYLAYIAEEVPVDTDETSKPLDMSSYQYFFRTQRHPGIGRDHLQMTRQATKNVEATVIYHHTLYQIRLIDHAGRVSTLHSLTEALNQIIENPDTDTFFVGSYTGLPRNEAAKLRQLLAISERNQANLRRVSGSLLVLTLLDSSQAITAPSALLGPLDRLFDKTTQVIVASDGQIGFAFEHSQINVQPAISLADKVVNHLSQPADQWDSKGKPHFQQLDWQLDHDIKEALAAAENQNVQLADQLTFASTTEMAFGTQQLQKLGVDPDAFIQIALALTEYHTTGEWRTVAESASLRQFYQGRAEKFSSISQASKQFMSAFTAGQRDAATKQLFDHALHAHQDRLKNVQKGLGIDSHLASLKLLMAQYGGPSVFPAAATFFQSPFLTKFLTDYFSTINLSEQLDFNFIFPPTSPNGYAISYKLYPDQVALAVSAWTANAFEADELLTDFKDSLDTLFAWLAAFEND</sequence>
<dbReference type="SUPFAM" id="SSF52777">
    <property type="entry name" value="CoA-dependent acyltransferases"/>
    <property type="match status" value="2"/>
</dbReference>
<dbReference type="InterPro" id="IPR042231">
    <property type="entry name" value="Cho/carn_acyl_trans_2"/>
</dbReference>
<dbReference type="InterPro" id="IPR000542">
    <property type="entry name" value="Carn_acyl_trans"/>
</dbReference>
<dbReference type="PROSITE" id="PS00439">
    <property type="entry name" value="ACYLTRANSF_C_1"/>
    <property type="match status" value="1"/>
</dbReference>
<evidence type="ECO:0000256" key="2">
    <source>
        <dbReference type="ARBA" id="ARBA00022679"/>
    </source>
</evidence>
<evidence type="ECO:0000256" key="3">
    <source>
        <dbReference type="ARBA" id="ARBA00023315"/>
    </source>
</evidence>
<dbReference type="Gene3D" id="3.30.559.10">
    <property type="entry name" value="Chloramphenicol acetyltransferase-like domain"/>
    <property type="match status" value="1"/>
</dbReference>
<gene>
    <name evidence="6" type="ORF">IWT30_00065</name>
</gene>
<keyword evidence="7" id="KW-1185">Reference proteome</keyword>
<proteinExistence type="inferred from homology"/>
<feature type="domain" description="Choline/carnitine acyltransferase" evidence="5">
    <location>
        <begin position="17"/>
        <end position="559"/>
    </location>
</feature>
<feature type="active site" description="Proton acceptor" evidence="4">
    <location>
        <position position="303"/>
    </location>
</feature>
<evidence type="ECO:0000313" key="7">
    <source>
        <dbReference type="Proteomes" id="UP000198374"/>
    </source>
</evidence>
<accession>A0A1Z5I8N8</accession>
<dbReference type="InterPro" id="IPR039551">
    <property type="entry name" value="Cho/carn_acyl_trans"/>
</dbReference>
<comment type="caution">
    <text evidence="6">The sequence shown here is derived from an EMBL/GenBank/DDBJ whole genome shotgun (WGS) entry which is preliminary data.</text>
</comment>
<dbReference type="RefSeq" id="WP_159459241.1">
    <property type="nucleotide sequence ID" value="NZ_BCMF01000001.1"/>
</dbReference>
<evidence type="ECO:0000313" key="6">
    <source>
        <dbReference type="EMBL" id="GAW98122.1"/>
    </source>
</evidence>